<gene>
    <name evidence="12" type="ORF">HQ35_10665</name>
</gene>
<dbReference type="GO" id="GO:0003677">
    <property type="term" value="F:DNA binding"/>
    <property type="evidence" value="ECO:0007669"/>
    <property type="project" value="InterPro"/>
</dbReference>
<comment type="catalytic activity">
    <reaction evidence="6">
        <text>Couples ATP hydrolysis with the unwinding of duplex DNA by translocating in the 3'-5' direction.</text>
        <dbReference type="EC" id="5.6.2.4"/>
    </reaction>
</comment>
<dbReference type="GO" id="GO:0005524">
    <property type="term" value="F:ATP binding"/>
    <property type="evidence" value="ECO:0007669"/>
    <property type="project" value="UniProtKB-UniRule"/>
</dbReference>
<dbReference type="Pfam" id="PF13361">
    <property type="entry name" value="UvrD_C"/>
    <property type="match status" value="1"/>
</dbReference>
<evidence type="ECO:0000256" key="7">
    <source>
        <dbReference type="ARBA" id="ARBA00034808"/>
    </source>
</evidence>
<keyword evidence="13" id="KW-1185">Reference proteome</keyword>
<dbReference type="OrthoDB" id="9810135at2"/>
<dbReference type="EC" id="5.6.2.4" evidence="7"/>
<evidence type="ECO:0000256" key="1">
    <source>
        <dbReference type="ARBA" id="ARBA00022741"/>
    </source>
</evidence>
<dbReference type="SUPFAM" id="SSF52540">
    <property type="entry name" value="P-loop containing nucleoside triphosphate hydrolases"/>
    <property type="match status" value="1"/>
</dbReference>
<evidence type="ECO:0000256" key="2">
    <source>
        <dbReference type="ARBA" id="ARBA00022801"/>
    </source>
</evidence>
<dbReference type="InterPro" id="IPR027417">
    <property type="entry name" value="P-loop_NTPase"/>
</dbReference>
<dbReference type="InterPro" id="IPR000212">
    <property type="entry name" value="DNA_helicase_UvrD/REP"/>
</dbReference>
<dbReference type="eggNOG" id="COG1074">
    <property type="taxonomic scope" value="Bacteria"/>
</dbReference>
<dbReference type="RefSeq" id="WP_036853044.1">
    <property type="nucleotide sequence ID" value="NZ_JQJD01000065.1"/>
</dbReference>
<protein>
    <recommendedName>
        <fullName evidence="7">DNA 3'-5' helicase</fullName>
        <ecNumber evidence="7">5.6.2.4</ecNumber>
    </recommendedName>
</protein>
<dbReference type="STRING" id="36874.HQ34_04270"/>
<dbReference type="GO" id="GO:0000725">
    <property type="term" value="P:recombinational repair"/>
    <property type="evidence" value="ECO:0007669"/>
    <property type="project" value="TreeGrafter"/>
</dbReference>
<dbReference type="Proteomes" id="UP000030125">
    <property type="component" value="Unassembled WGS sequence"/>
</dbReference>
<comment type="caution">
    <text evidence="12">The sequence shown here is derived from an EMBL/GenBank/DDBJ whole genome shotgun (WGS) entry which is preliminary data.</text>
</comment>
<sequence length="1079" mass="124012">MNSSLKIYKASAGSGKTFTLTAEYLKLLFENADDPYAFRKILAVTFTNKATAEMKQRILSELYKISIGDKGGVYDLVKSSTSLTEKEISRKARQILKNILEDYSAFKVQTIDSFFQEIVRSFAMEMNRQSAFGIEMDSENVITLSLESLIERLDGQSPNIASLRKWISKVYQENLENESHTSTFEDIKRLASALLFSESNSPILKDITEITADKIDEAKRGLKVIIEEALRSFTDACSDIVAFFAHHGINPQDSYRKYLSKFGELLTEDGEVAKTFLEDEKKGFNASIIAIGYEDGPLYAKSVNASVKALFDSNELAIREKVKNVLETYKQNKQDVITSQLLLKYINAIPGMIELIHDIEEYRIEHNCLIISDINQLLNTIINDSELPFVYEKVGTRIKHYMIDEFQDTSPLQWANFNPLLRESLDNGNRNLLVGDVKQSIYRFRGTDSSLLGYKINREFDGFISESNLEYNWRSQKNIVDFNNAFFDKAYDFERFYQEQYGQEITEKTDDIQAHEHSYIDATQKLPDGREERGYITITQIEGKEINLEDIAGSIEAKLIQLQKEQGYSPSDIAFLVRNRAEGMLIAGLLSKLEEMYADDDKLSFNFLSDDALLINNSIIVRFLMCLIRCFAYPGREEYEKELALHIERYVRMYGRYLKVINVDALSQRLLKIISYGLTVYEAVSKAVEIIGYIPQEDETYVSSFLDIIFSFSSQKIGSYGLFVEWWEEHKDSAMINMGESRTNSITITTIHKSKGLEYPVVMLPFASWQITRKSLASPRIITADQLPRKFGFLPFYIIPTSYSKFAQSYLADIAETQFETDYTDTLNLLYVAFTRASEELHVYTYTNTKNNSADIILNRLDVINQHLMIDIEEDPDTGVIISHYGDPTHKNATKTTSQQHDQQRVLKGITATPRYEDLLLSRRGYALSFEAEADRRKGIILHEIMSRTTTLDDFTHHIDKEVTLGRLTEEDRENYTEKLKEALKHPIIGTWFNRAHSTDALTEQDILTKEGLYRPDKVLIKDGKAVVIDYKFGTHNDGKYRKQVRQYLNLLEKMGYESPTGYIWYNLDNDIDTVTLKQ</sequence>
<comment type="catalytic activity">
    <reaction evidence="8">
        <text>ATP + H2O = ADP + phosphate + H(+)</text>
        <dbReference type="Rhea" id="RHEA:13065"/>
        <dbReference type="ChEBI" id="CHEBI:15377"/>
        <dbReference type="ChEBI" id="CHEBI:15378"/>
        <dbReference type="ChEBI" id="CHEBI:30616"/>
        <dbReference type="ChEBI" id="CHEBI:43474"/>
        <dbReference type="ChEBI" id="CHEBI:456216"/>
        <dbReference type="EC" id="5.6.2.4"/>
    </reaction>
</comment>
<organism evidence="12 13">
    <name type="scientific">Porphyromonas cangingivalis</name>
    <dbReference type="NCBI Taxonomy" id="36874"/>
    <lineage>
        <taxon>Bacteria</taxon>
        <taxon>Pseudomonadati</taxon>
        <taxon>Bacteroidota</taxon>
        <taxon>Bacteroidia</taxon>
        <taxon>Bacteroidales</taxon>
        <taxon>Porphyromonadaceae</taxon>
        <taxon>Porphyromonas</taxon>
    </lineage>
</organism>
<feature type="binding site" evidence="9">
    <location>
        <begin position="10"/>
        <end position="17"/>
    </location>
    <ligand>
        <name>ATP</name>
        <dbReference type="ChEBI" id="CHEBI:30616"/>
    </ligand>
</feature>
<evidence type="ECO:0000256" key="5">
    <source>
        <dbReference type="ARBA" id="ARBA00023235"/>
    </source>
</evidence>
<evidence type="ECO:0000256" key="9">
    <source>
        <dbReference type="PROSITE-ProRule" id="PRU00560"/>
    </source>
</evidence>
<dbReference type="Gene3D" id="1.10.3170.10">
    <property type="entry name" value="Recbcd, chain B, domain 2"/>
    <property type="match status" value="1"/>
</dbReference>
<dbReference type="PANTHER" id="PTHR11070:SF67">
    <property type="entry name" value="DNA 3'-5' HELICASE"/>
    <property type="match status" value="1"/>
</dbReference>
<keyword evidence="1 9" id="KW-0547">Nucleotide-binding</keyword>
<evidence type="ECO:0000313" key="13">
    <source>
        <dbReference type="Proteomes" id="UP000030125"/>
    </source>
</evidence>
<proteinExistence type="predicted"/>
<name>A0A0A2EP37_PORCN</name>
<accession>A0A0A2EP37</accession>
<dbReference type="GO" id="GO:0005829">
    <property type="term" value="C:cytosol"/>
    <property type="evidence" value="ECO:0007669"/>
    <property type="project" value="TreeGrafter"/>
</dbReference>
<evidence type="ECO:0000259" key="11">
    <source>
        <dbReference type="PROSITE" id="PS51217"/>
    </source>
</evidence>
<dbReference type="Pfam" id="PF00580">
    <property type="entry name" value="UvrD-helicase"/>
    <property type="match status" value="1"/>
</dbReference>
<dbReference type="EMBL" id="JQJD01000065">
    <property type="protein sequence ID" value="KGN78139.1"/>
    <property type="molecule type" value="Genomic_DNA"/>
</dbReference>
<keyword evidence="3 9" id="KW-0347">Helicase</keyword>
<dbReference type="GO" id="GO:0016887">
    <property type="term" value="F:ATP hydrolysis activity"/>
    <property type="evidence" value="ECO:0007669"/>
    <property type="project" value="RHEA"/>
</dbReference>
<dbReference type="AlphaFoldDB" id="A0A0A2EP37"/>
<feature type="domain" description="UvrD-like helicase ATP-binding" evidence="10">
    <location>
        <begin position="1"/>
        <end position="476"/>
    </location>
</feature>
<dbReference type="PANTHER" id="PTHR11070">
    <property type="entry name" value="UVRD / RECB / PCRA DNA HELICASE FAMILY MEMBER"/>
    <property type="match status" value="1"/>
</dbReference>
<keyword evidence="2 9" id="KW-0378">Hydrolase</keyword>
<evidence type="ECO:0000256" key="6">
    <source>
        <dbReference type="ARBA" id="ARBA00034617"/>
    </source>
</evidence>
<dbReference type="PROSITE" id="PS51217">
    <property type="entry name" value="UVRD_HELICASE_CTER"/>
    <property type="match status" value="1"/>
</dbReference>
<evidence type="ECO:0000256" key="8">
    <source>
        <dbReference type="ARBA" id="ARBA00048988"/>
    </source>
</evidence>
<evidence type="ECO:0000256" key="3">
    <source>
        <dbReference type="ARBA" id="ARBA00022806"/>
    </source>
</evidence>
<dbReference type="GO" id="GO:0043138">
    <property type="term" value="F:3'-5' DNA helicase activity"/>
    <property type="evidence" value="ECO:0007669"/>
    <property type="project" value="UniProtKB-EC"/>
</dbReference>
<dbReference type="InterPro" id="IPR014016">
    <property type="entry name" value="UvrD-like_ATP-bd"/>
</dbReference>
<evidence type="ECO:0000259" key="10">
    <source>
        <dbReference type="PROSITE" id="PS51198"/>
    </source>
</evidence>
<dbReference type="Gene3D" id="3.40.50.300">
    <property type="entry name" value="P-loop containing nucleotide triphosphate hydrolases"/>
    <property type="match status" value="3"/>
</dbReference>
<evidence type="ECO:0000313" key="12">
    <source>
        <dbReference type="EMBL" id="KGN78139.1"/>
    </source>
</evidence>
<keyword evidence="5" id="KW-0413">Isomerase</keyword>
<dbReference type="PROSITE" id="PS51198">
    <property type="entry name" value="UVRD_HELICASE_ATP_BIND"/>
    <property type="match status" value="1"/>
</dbReference>
<dbReference type="InterPro" id="IPR014017">
    <property type="entry name" value="DNA_helicase_UvrD-like_C"/>
</dbReference>
<feature type="domain" description="UvrD-like helicase C-terminal" evidence="11">
    <location>
        <begin position="503"/>
        <end position="756"/>
    </location>
</feature>
<keyword evidence="4 9" id="KW-0067">ATP-binding</keyword>
<evidence type="ECO:0000256" key="4">
    <source>
        <dbReference type="ARBA" id="ARBA00022840"/>
    </source>
</evidence>
<reference evidence="12 13" key="1">
    <citation type="submission" date="2014-08" db="EMBL/GenBank/DDBJ databases">
        <title>Porphyromonas cangingivalis strain:COT-109_OH1386 Genome sequencing.</title>
        <authorList>
            <person name="Wallis C."/>
            <person name="Deusch O."/>
            <person name="O'Flynn C."/>
            <person name="Davis I."/>
            <person name="Jospin G."/>
            <person name="Darling A.E."/>
            <person name="Coil D.A."/>
            <person name="Alexiev A."/>
            <person name="Horsfall A."/>
            <person name="Kirkwood N."/>
            <person name="Harris S."/>
            <person name="Eisen J.A."/>
        </authorList>
    </citation>
    <scope>NUCLEOTIDE SEQUENCE [LARGE SCALE GENOMIC DNA]</scope>
    <source>
        <strain evidence="13">COT-109 OH1386</strain>
    </source>
</reference>